<evidence type="ECO:0000313" key="3">
    <source>
        <dbReference type="Proteomes" id="UP000595058"/>
    </source>
</evidence>
<keyword evidence="3" id="KW-1185">Reference proteome</keyword>
<dbReference type="Pfam" id="PF07963">
    <property type="entry name" value="N_methyl"/>
    <property type="match status" value="1"/>
</dbReference>
<reference evidence="2 3" key="1">
    <citation type="submission" date="2020-12" db="EMBL/GenBank/DDBJ databases">
        <title>FDA dAtabase for Regulatory Grade micrObial Sequences (FDA-ARGOS): Supporting development and validation of Infectious Disease Dx tests.</title>
        <authorList>
            <person name="Sproer C."/>
            <person name="Gronow S."/>
            <person name="Severitt S."/>
            <person name="Schroder I."/>
            <person name="Tallon L."/>
            <person name="Sadzewicz L."/>
            <person name="Zhao X."/>
            <person name="Boylan J."/>
            <person name="Ott S."/>
            <person name="Bowen H."/>
            <person name="Vavikolanu K."/>
            <person name="Mehta A."/>
            <person name="Aluvathingal J."/>
            <person name="Nadendla S."/>
            <person name="Lowell S."/>
            <person name="Myers T."/>
            <person name="Yan Y."/>
            <person name="Sichtig H."/>
        </authorList>
    </citation>
    <scope>NUCLEOTIDE SEQUENCE [LARGE SCALE GENOMIC DNA]</scope>
    <source>
        <strain evidence="2 3">FDAARGOS_877</strain>
    </source>
</reference>
<keyword evidence="1" id="KW-1133">Transmembrane helix</keyword>
<evidence type="ECO:0000256" key="1">
    <source>
        <dbReference type="SAM" id="Phobius"/>
    </source>
</evidence>
<name>A0ABX6Y024_9GAMM</name>
<dbReference type="GeneID" id="92387767"/>
<dbReference type="InterPro" id="IPR012902">
    <property type="entry name" value="N_methyl_site"/>
</dbReference>
<proteinExistence type="predicted"/>
<organism evidence="2 3">
    <name type="scientific">Stutzerimonas frequens</name>
    <dbReference type="NCBI Taxonomy" id="2968969"/>
    <lineage>
        <taxon>Bacteria</taxon>
        <taxon>Pseudomonadati</taxon>
        <taxon>Pseudomonadota</taxon>
        <taxon>Gammaproteobacteria</taxon>
        <taxon>Pseudomonadales</taxon>
        <taxon>Pseudomonadaceae</taxon>
        <taxon>Stutzerimonas</taxon>
    </lineage>
</organism>
<feature type="transmembrane region" description="Helical" evidence="1">
    <location>
        <begin position="35"/>
        <end position="55"/>
    </location>
</feature>
<protein>
    <submittedName>
        <fullName evidence="2">Prepilin-type N-terminal cleavage/methylation domain-containing protein</fullName>
    </submittedName>
</protein>
<dbReference type="RefSeq" id="WP_102840583.1">
    <property type="nucleotide sequence ID" value="NZ_CP065720.1"/>
</dbReference>
<evidence type="ECO:0000313" key="2">
    <source>
        <dbReference type="EMBL" id="QPT19671.1"/>
    </source>
</evidence>
<dbReference type="EMBL" id="CP065720">
    <property type="protein sequence ID" value="QPT19671.1"/>
    <property type="molecule type" value="Genomic_DNA"/>
</dbReference>
<dbReference type="InterPro" id="IPR045584">
    <property type="entry name" value="Pilin-like"/>
</dbReference>
<dbReference type="Gene3D" id="3.30.700.10">
    <property type="entry name" value="Glycoprotein, Type 4 Pilin"/>
    <property type="match status" value="1"/>
</dbReference>
<gene>
    <name evidence="2" type="ORF">I6G34_10040</name>
</gene>
<sequence length="87" mass="9570">MAAFRSSLSARPEKGAYPFSRQIHKTHRTSYTPGFTLIETLIVTGILSLLLSIAIPKYYDFKIRANDATALADARNAINLIASSKGR</sequence>
<dbReference type="NCBIfam" id="TIGR02532">
    <property type="entry name" value="IV_pilin_GFxxxE"/>
    <property type="match status" value="1"/>
</dbReference>
<keyword evidence="1" id="KW-0472">Membrane</keyword>
<accession>A0ABX6Y024</accession>
<keyword evidence="1" id="KW-0812">Transmembrane</keyword>
<dbReference type="Proteomes" id="UP000595058">
    <property type="component" value="Chromosome"/>
</dbReference>
<dbReference type="SUPFAM" id="SSF54523">
    <property type="entry name" value="Pili subunits"/>
    <property type="match status" value="1"/>
</dbReference>